<feature type="region of interest" description="Disordered" evidence="1">
    <location>
        <begin position="866"/>
        <end position="887"/>
    </location>
</feature>
<feature type="region of interest" description="Disordered" evidence="1">
    <location>
        <begin position="914"/>
        <end position="981"/>
    </location>
</feature>
<feature type="region of interest" description="Disordered" evidence="1">
    <location>
        <begin position="26"/>
        <end position="51"/>
    </location>
</feature>
<protein>
    <submittedName>
        <fullName evidence="2">Uncharacterized protein</fullName>
    </submittedName>
</protein>
<evidence type="ECO:0000313" key="3">
    <source>
        <dbReference type="Proteomes" id="UP000182658"/>
    </source>
</evidence>
<reference evidence="2 3" key="1">
    <citation type="submission" date="2016-10" db="EMBL/GenBank/DDBJ databases">
        <title>Draft genome sequence of Coniochaeta ligniaria NRRL30616, a lignocellulolytic fungus for bioabatement of inhibitors in plant biomass hydrolysates.</title>
        <authorList>
            <consortium name="DOE Joint Genome Institute"/>
            <person name="Jimenez D.J."/>
            <person name="Hector R.E."/>
            <person name="Riley R."/>
            <person name="Sun H."/>
            <person name="Grigoriev I.V."/>
            <person name="Van Elsas J.D."/>
            <person name="Nichols N.N."/>
        </authorList>
    </citation>
    <scope>NUCLEOTIDE SEQUENCE [LARGE SCALE GENOMIC DNA]</scope>
    <source>
        <strain evidence="2 3">NRRL 30616</strain>
    </source>
</reference>
<feature type="compositionally biased region" description="Basic residues" evidence="1">
    <location>
        <begin position="27"/>
        <end position="38"/>
    </location>
</feature>
<organism evidence="2 3">
    <name type="scientific">Coniochaeta ligniaria NRRL 30616</name>
    <dbReference type="NCBI Taxonomy" id="1408157"/>
    <lineage>
        <taxon>Eukaryota</taxon>
        <taxon>Fungi</taxon>
        <taxon>Dikarya</taxon>
        <taxon>Ascomycota</taxon>
        <taxon>Pezizomycotina</taxon>
        <taxon>Sordariomycetes</taxon>
        <taxon>Sordariomycetidae</taxon>
        <taxon>Coniochaetales</taxon>
        <taxon>Coniochaetaceae</taxon>
        <taxon>Coniochaeta</taxon>
    </lineage>
</organism>
<gene>
    <name evidence="2" type="ORF">CONLIGDRAFT_163122</name>
</gene>
<keyword evidence="3" id="KW-1185">Reference proteome</keyword>
<proteinExistence type="predicted"/>
<name>A0A1J7IZE0_9PEZI</name>
<dbReference type="InParanoid" id="A0A1J7IZE0"/>
<sequence length="1151" mass="125859">MATTLLQNAPRYLTLDAAKAVWDKNPKKGQRSAFKRTAPKGMAVDDDPEPSDLPTGFELLHSFYAPSLTASSSAPTNTITITQTVESSGQTLTLSSNQDFTVVAPQFSLPDGDVHSTYPSQGSTAAAAILPHVVFSDPHLPWEREVVALAKEKEPGRNKTPWLALMAFTADEILLPPDELAGSKRIFAADTWQSSTLSITQKISDLRTILPENARNCVPADADGTTVADFLFMTPQIFNSYFALDPTKDGQPAQTSPDLSAYRFLAHSRAINTAGMANAGIQDDGLYSVIVSRRCGLWTNTTPVPIYVHLVSLDQADTLGPWPMSGTKHVALCSLYSWTYRCLPPESVDIADGLRDLALTKDVLGPTSDIYSSWIEDKDQVKQLLGGRLKDGFSLSRYLVQTGEETAAFYRGPCTPTTVKSPLTEKFTMQSTYSSDLQILDHTLGIMDITYSTAWQLGRSLGLADQAFFNALGRLRTAISSTGLDSAKRTILGDAHVTSADVAARLPQSFKKLQTVISHHVASPKGRWHRPRSRGTDLSLWSSPMQEAFAKASGDAAMAFAMDSTGEVFYNELNKAASPDYAVVLKWVLDRKFLFGIPAHYLISDATYLPPETLRYFQIDQNWVDALIDGALSLANHAEQDNDTVRKAIKDAINAYLSKEDPVLKYKPQVPIYGFFLRSDIVTQFPDLKVDIPYTTTTDPRAPLLRHENVDEGVMLVLLDRVPADSELTQMTLTQPPHQQRFAAAATVGIELGANPPVTDPTFEVEHKSIFTVPNPTVPQMQAPCGPDATWTQGGSKPNPDGPAVFNFDTRMVYANNFAEHIFANLIKNMPKGMFVDTVPTAAMAAIQLNDPVYSLTIDFPKPPPAVSSDVLRTKAPAKGTSPVDGRLNMTGLANRSGVDRLYSRWVASQQKRASAARSSITAIPSSGYPAGSSYQQAARPRSSLPPPPHYRPIPSGQGSKSPRRPGGEPGDDDPSDHPKFKYAIYPITDIGGPIPTQSPIAQDLVVSVVLPPNQRNLGRFELQELLIVLPWGKPGGGPDDRINLFTNYRGGGPVMLSNLRFNVEASFQTDTMEDDGLPVMWLRILPRKVNGLISTKYIDEMSIILPEVDVNPYKAKESFMQVKIYEYYDPDVWSQPFTSSITVTLAGPGS</sequence>
<dbReference type="EMBL" id="KV875094">
    <property type="protein sequence ID" value="OIW33119.1"/>
    <property type="molecule type" value="Genomic_DNA"/>
</dbReference>
<feature type="compositionally biased region" description="Low complexity" evidence="1">
    <location>
        <begin position="914"/>
        <end position="927"/>
    </location>
</feature>
<accession>A0A1J7IZE0</accession>
<dbReference type="STRING" id="1408157.A0A1J7IZE0"/>
<dbReference type="AlphaFoldDB" id="A0A1J7IZE0"/>
<evidence type="ECO:0000313" key="2">
    <source>
        <dbReference type="EMBL" id="OIW33119.1"/>
    </source>
</evidence>
<dbReference type="OrthoDB" id="3029913at2759"/>
<dbReference type="Proteomes" id="UP000182658">
    <property type="component" value="Unassembled WGS sequence"/>
</dbReference>
<evidence type="ECO:0000256" key="1">
    <source>
        <dbReference type="SAM" id="MobiDB-lite"/>
    </source>
</evidence>